<name>A0A0L0C9I6_LUCCU</name>
<dbReference type="AlphaFoldDB" id="A0A0L0C9I6"/>
<reference evidence="1 2" key="1">
    <citation type="journal article" date="2015" name="Nat. Commun.">
        <title>Lucilia cuprina genome unlocks parasitic fly biology to underpin future interventions.</title>
        <authorList>
            <person name="Anstead C.A."/>
            <person name="Korhonen P.K."/>
            <person name="Young N.D."/>
            <person name="Hall R.S."/>
            <person name="Jex A.R."/>
            <person name="Murali S.C."/>
            <person name="Hughes D.S."/>
            <person name="Lee S.F."/>
            <person name="Perry T."/>
            <person name="Stroehlein A.J."/>
            <person name="Ansell B.R."/>
            <person name="Breugelmans B."/>
            <person name="Hofmann A."/>
            <person name="Qu J."/>
            <person name="Dugan S."/>
            <person name="Lee S.L."/>
            <person name="Chao H."/>
            <person name="Dinh H."/>
            <person name="Han Y."/>
            <person name="Doddapaneni H.V."/>
            <person name="Worley K.C."/>
            <person name="Muzny D.M."/>
            <person name="Ioannidis P."/>
            <person name="Waterhouse R.M."/>
            <person name="Zdobnov E.M."/>
            <person name="James P.J."/>
            <person name="Bagnall N.H."/>
            <person name="Kotze A.C."/>
            <person name="Gibbs R.A."/>
            <person name="Richards S."/>
            <person name="Batterham P."/>
            <person name="Gasser R.B."/>
        </authorList>
    </citation>
    <scope>NUCLEOTIDE SEQUENCE [LARGE SCALE GENOMIC DNA]</scope>
    <source>
        <strain evidence="1 2">LS</strain>
        <tissue evidence="1">Full body</tissue>
    </source>
</reference>
<protein>
    <submittedName>
        <fullName evidence="1">Uncharacterized protein</fullName>
    </submittedName>
</protein>
<evidence type="ECO:0000313" key="2">
    <source>
        <dbReference type="Proteomes" id="UP000037069"/>
    </source>
</evidence>
<keyword evidence="2" id="KW-1185">Reference proteome</keyword>
<accession>A0A0L0C9I6</accession>
<organism evidence="1 2">
    <name type="scientific">Lucilia cuprina</name>
    <name type="common">Green bottle fly</name>
    <name type="synonym">Australian sheep blowfly</name>
    <dbReference type="NCBI Taxonomy" id="7375"/>
    <lineage>
        <taxon>Eukaryota</taxon>
        <taxon>Metazoa</taxon>
        <taxon>Ecdysozoa</taxon>
        <taxon>Arthropoda</taxon>
        <taxon>Hexapoda</taxon>
        <taxon>Insecta</taxon>
        <taxon>Pterygota</taxon>
        <taxon>Neoptera</taxon>
        <taxon>Endopterygota</taxon>
        <taxon>Diptera</taxon>
        <taxon>Brachycera</taxon>
        <taxon>Muscomorpha</taxon>
        <taxon>Oestroidea</taxon>
        <taxon>Calliphoridae</taxon>
        <taxon>Luciliinae</taxon>
        <taxon>Lucilia</taxon>
    </lineage>
</organism>
<dbReference type="Proteomes" id="UP000037069">
    <property type="component" value="Unassembled WGS sequence"/>
</dbReference>
<comment type="caution">
    <text evidence="1">The sequence shown here is derived from an EMBL/GenBank/DDBJ whole genome shotgun (WGS) entry which is preliminary data.</text>
</comment>
<proteinExistence type="predicted"/>
<evidence type="ECO:0000313" key="1">
    <source>
        <dbReference type="EMBL" id="KNC28907.1"/>
    </source>
</evidence>
<dbReference type="EMBL" id="JRES01000734">
    <property type="protein sequence ID" value="KNC28907.1"/>
    <property type="molecule type" value="Genomic_DNA"/>
</dbReference>
<gene>
    <name evidence="1" type="ORF">FF38_07129</name>
</gene>
<sequence length="275" mass="31206">MEFTIENPRSAQSRSEAKYQSLSRWLLLRLKTSSPFSNMMMANVPVVRLSRTTWHTSLKPSIVSFSVEQEGEWETIWEMAPSLLRQSTIAFNIDKLKRGWSKSPRPHPVYQKVLARSLLLWSVIALNIEFLTISLKDLLMTLAIWSLLPLPENHGTNTASSAPPVVRTPQQGVAIDLAGSPETLKPQTECEGYYLGVFLHFWPAAKNKTLLFHWEHIDQQAAQLPQSRGLQTVINVDRTISETEEDFYKAFLIDRPTWNVDVCQAASWGKVSAAQ</sequence>